<feature type="transmembrane region" description="Helical" evidence="7">
    <location>
        <begin position="296"/>
        <end position="318"/>
    </location>
</feature>
<feature type="transmembrane region" description="Helical" evidence="7">
    <location>
        <begin position="51"/>
        <end position="72"/>
    </location>
</feature>
<evidence type="ECO:0000256" key="7">
    <source>
        <dbReference type="SAM" id="Phobius"/>
    </source>
</evidence>
<comment type="caution">
    <text evidence="8">The sequence shown here is derived from an EMBL/GenBank/DDBJ whole genome shotgun (WGS) entry which is preliminary data.</text>
</comment>
<gene>
    <name evidence="8" type="ORF">ABXS05_06400</name>
</gene>
<dbReference type="Proteomes" id="UP001555786">
    <property type="component" value="Unassembled WGS sequence"/>
</dbReference>
<feature type="transmembrane region" description="Helical" evidence="7">
    <location>
        <begin position="383"/>
        <end position="401"/>
    </location>
</feature>
<dbReference type="RefSeq" id="WP_367623298.1">
    <property type="nucleotide sequence ID" value="NZ_JBFNQD010000001.1"/>
</dbReference>
<keyword evidence="5 7" id="KW-1133">Transmembrane helix</keyword>
<dbReference type="InterPro" id="IPR010290">
    <property type="entry name" value="TM_effector"/>
</dbReference>
<evidence type="ECO:0000256" key="5">
    <source>
        <dbReference type="ARBA" id="ARBA00022989"/>
    </source>
</evidence>
<evidence type="ECO:0000313" key="9">
    <source>
        <dbReference type="Proteomes" id="UP001555786"/>
    </source>
</evidence>
<keyword evidence="4 7" id="KW-0812">Transmembrane</keyword>
<dbReference type="PANTHER" id="PTHR23513:SF11">
    <property type="entry name" value="STAPHYLOFERRIN A TRANSPORTER"/>
    <property type="match status" value="1"/>
</dbReference>
<dbReference type="Gene3D" id="1.20.1250.20">
    <property type="entry name" value="MFS general substrate transporter like domains"/>
    <property type="match status" value="1"/>
</dbReference>
<evidence type="ECO:0000313" key="8">
    <source>
        <dbReference type="EMBL" id="MEW9305158.1"/>
    </source>
</evidence>
<feature type="transmembrane region" description="Helical" evidence="7">
    <location>
        <begin position="175"/>
        <end position="196"/>
    </location>
</feature>
<dbReference type="InterPro" id="IPR036259">
    <property type="entry name" value="MFS_trans_sf"/>
</dbReference>
<keyword evidence="6 7" id="KW-0472">Membrane</keyword>
<accession>A0ABV3PI41</accession>
<reference evidence="8 9" key="1">
    <citation type="submission" date="2024-07" db="EMBL/GenBank/DDBJ databases">
        <title>Description of Labrys sedimenti sp. nov., isolated from a diclofenac-degrading enrichment culture.</title>
        <authorList>
            <person name="Tancsics A."/>
            <person name="Csepanyi A."/>
        </authorList>
    </citation>
    <scope>NUCLEOTIDE SEQUENCE [LARGE SCALE GENOMIC DNA]</scope>
    <source>
        <strain evidence="8 9">LMG 23578</strain>
    </source>
</reference>
<feature type="transmembrane region" description="Helical" evidence="7">
    <location>
        <begin position="84"/>
        <end position="104"/>
    </location>
</feature>
<dbReference type="PANTHER" id="PTHR23513">
    <property type="entry name" value="INTEGRAL MEMBRANE EFFLUX PROTEIN-RELATED"/>
    <property type="match status" value="1"/>
</dbReference>
<comment type="subcellular location">
    <subcellularLocation>
        <location evidence="1">Cell membrane</location>
        <topology evidence="1">Multi-pass membrane protein</topology>
    </subcellularLocation>
</comment>
<dbReference type="EMBL" id="JBFNQD010000001">
    <property type="protein sequence ID" value="MEW9305158.1"/>
    <property type="molecule type" value="Genomic_DNA"/>
</dbReference>
<evidence type="ECO:0000256" key="6">
    <source>
        <dbReference type="ARBA" id="ARBA00023136"/>
    </source>
</evidence>
<organism evidence="8 9">
    <name type="scientific">Labrys neptuniae</name>
    <dbReference type="NCBI Taxonomy" id="376174"/>
    <lineage>
        <taxon>Bacteria</taxon>
        <taxon>Pseudomonadati</taxon>
        <taxon>Pseudomonadota</taxon>
        <taxon>Alphaproteobacteria</taxon>
        <taxon>Hyphomicrobiales</taxon>
        <taxon>Xanthobacteraceae</taxon>
        <taxon>Labrys</taxon>
    </lineage>
</organism>
<proteinExistence type="predicted"/>
<evidence type="ECO:0000256" key="3">
    <source>
        <dbReference type="ARBA" id="ARBA00022475"/>
    </source>
</evidence>
<keyword evidence="2" id="KW-0813">Transport</keyword>
<evidence type="ECO:0000256" key="1">
    <source>
        <dbReference type="ARBA" id="ARBA00004651"/>
    </source>
</evidence>
<feature type="transmembrane region" description="Helical" evidence="7">
    <location>
        <begin position="256"/>
        <end position="284"/>
    </location>
</feature>
<sequence length="419" mass="44552">MPLRTWFGGIGEAFSDRNFRLYSVGSIISWITYFVQQIAFSWAAWEITQSAVWLAIIALLSTVSNVLLLPLGGALADRVDRFRMVVSAYFFDFLKAVALTVLAYSGHLSLPVICASAILHGIIHAFSVPASYGMMPRFIARGCLSSAIAVSSSYTQFAVFAGPAIAGWILVHWGVAAAFATNVAGYLVYFAVVCFLRTPEGYQQQKSPRRSLLGDLPEGARYILQHKGILALLLMMLAGDALLAAVYQLMPAYSDALLGAGVGGVSILFGTGGLGATLAALWLAHGGAHPATPLRVFWAFLVFALAVCGLAVSFSLFWSIAAMLAFGFAGETARTATVSILQISVDDGQRGRVMSMRFLLQQAAGGLGTLAIGGMAQQAGLRLSLFATAMIALAVWAIACLKRARILASFQVVREGSES</sequence>
<dbReference type="CDD" id="cd06173">
    <property type="entry name" value="MFS_MefA_like"/>
    <property type="match status" value="1"/>
</dbReference>
<dbReference type="Pfam" id="PF05977">
    <property type="entry name" value="MFS_3"/>
    <property type="match status" value="1"/>
</dbReference>
<evidence type="ECO:0000256" key="2">
    <source>
        <dbReference type="ARBA" id="ARBA00022448"/>
    </source>
</evidence>
<keyword evidence="9" id="KW-1185">Reference proteome</keyword>
<feature type="transmembrane region" description="Helical" evidence="7">
    <location>
        <begin position="144"/>
        <end position="169"/>
    </location>
</feature>
<feature type="transmembrane region" description="Helical" evidence="7">
    <location>
        <begin position="229"/>
        <end position="250"/>
    </location>
</feature>
<protein>
    <submittedName>
        <fullName evidence="8">MFS transporter</fullName>
    </submittedName>
</protein>
<dbReference type="SUPFAM" id="SSF103473">
    <property type="entry name" value="MFS general substrate transporter"/>
    <property type="match status" value="1"/>
</dbReference>
<name>A0ABV3PI41_9HYPH</name>
<keyword evidence="3" id="KW-1003">Cell membrane</keyword>
<feature type="transmembrane region" description="Helical" evidence="7">
    <location>
        <begin position="21"/>
        <end position="45"/>
    </location>
</feature>
<feature type="transmembrane region" description="Helical" evidence="7">
    <location>
        <begin position="110"/>
        <end position="132"/>
    </location>
</feature>
<evidence type="ECO:0000256" key="4">
    <source>
        <dbReference type="ARBA" id="ARBA00022692"/>
    </source>
</evidence>